<gene>
    <name evidence="1" type="ORF">M378DRAFT_967616</name>
</gene>
<organism evidence="1 2">
    <name type="scientific">Amanita muscaria (strain Koide BX008)</name>
    <dbReference type="NCBI Taxonomy" id="946122"/>
    <lineage>
        <taxon>Eukaryota</taxon>
        <taxon>Fungi</taxon>
        <taxon>Dikarya</taxon>
        <taxon>Basidiomycota</taxon>
        <taxon>Agaricomycotina</taxon>
        <taxon>Agaricomycetes</taxon>
        <taxon>Agaricomycetidae</taxon>
        <taxon>Agaricales</taxon>
        <taxon>Pluteineae</taxon>
        <taxon>Amanitaceae</taxon>
        <taxon>Amanita</taxon>
    </lineage>
</organism>
<dbReference type="AlphaFoldDB" id="A0A0C2T070"/>
<dbReference type="HOGENOM" id="CLU_2084278_0_0_1"/>
<proteinExistence type="predicted"/>
<accession>A0A0C2T070</accession>
<dbReference type="InParanoid" id="A0A0C2T070"/>
<name>A0A0C2T070_AMAMK</name>
<keyword evidence="2" id="KW-1185">Reference proteome</keyword>
<dbReference type="EMBL" id="KN818309">
    <property type="protein sequence ID" value="KIL59814.1"/>
    <property type="molecule type" value="Genomic_DNA"/>
</dbReference>
<evidence type="ECO:0000313" key="2">
    <source>
        <dbReference type="Proteomes" id="UP000054549"/>
    </source>
</evidence>
<sequence>MEPIRHRRAFEARYRTHIEQTSVVNSLNAFVPDIAWHSFDIGRLAFWRHFHSTLASSIIRIGKSFEIGTRGYNQCEIAACPSPLRENGLAHPSSTLLEASKHKVESADIMEESIYNH</sequence>
<protein>
    <submittedName>
        <fullName evidence="1">Uncharacterized protein</fullName>
    </submittedName>
</protein>
<dbReference type="Proteomes" id="UP000054549">
    <property type="component" value="Unassembled WGS sequence"/>
</dbReference>
<reference evidence="1 2" key="1">
    <citation type="submission" date="2014-04" db="EMBL/GenBank/DDBJ databases">
        <title>Evolutionary Origins and Diversification of the Mycorrhizal Mutualists.</title>
        <authorList>
            <consortium name="DOE Joint Genome Institute"/>
            <consortium name="Mycorrhizal Genomics Consortium"/>
            <person name="Kohler A."/>
            <person name="Kuo A."/>
            <person name="Nagy L.G."/>
            <person name="Floudas D."/>
            <person name="Copeland A."/>
            <person name="Barry K.W."/>
            <person name="Cichocki N."/>
            <person name="Veneault-Fourrey C."/>
            <person name="LaButti K."/>
            <person name="Lindquist E.A."/>
            <person name="Lipzen A."/>
            <person name="Lundell T."/>
            <person name="Morin E."/>
            <person name="Murat C."/>
            <person name="Riley R."/>
            <person name="Ohm R."/>
            <person name="Sun H."/>
            <person name="Tunlid A."/>
            <person name="Henrissat B."/>
            <person name="Grigoriev I.V."/>
            <person name="Hibbett D.S."/>
            <person name="Martin F."/>
        </authorList>
    </citation>
    <scope>NUCLEOTIDE SEQUENCE [LARGE SCALE GENOMIC DNA]</scope>
    <source>
        <strain evidence="1 2">Koide BX008</strain>
    </source>
</reference>
<evidence type="ECO:0000313" key="1">
    <source>
        <dbReference type="EMBL" id="KIL59814.1"/>
    </source>
</evidence>